<dbReference type="PANTHER" id="PTHR41286">
    <property type="entry name" value="HNH NUCLEASE YAJD-RELATED"/>
    <property type="match status" value="1"/>
</dbReference>
<gene>
    <name evidence="6" type="ORF">FHP91_15335</name>
</gene>
<dbReference type="GO" id="GO:0016787">
    <property type="term" value="F:hydrolase activity"/>
    <property type="evidence" value="ECO:0007669"/>
    <property type="project" value="UniProtKB-KW"/>
</dbReference>
<evidence type="ECO:0000256" key="1">
    <source>
        <dbReference type="ARBA" id="ARBA00022722"/>
    </source>
</evidence>
<keyword evidence="2" id="KW-0378">Hydrolase</keyword>
<evidence type="ECO:0000313" key="7">
    <source>
        <dbReference type="Proteomes" id="UP000319502"/>
    </source>
</evidence>
<accession>A0A557QJT2</accession>
<dbReference type="GO" id="GO:0003676">
    <property type="term" value="F:nucleic acid binding"/>
    <property type="evidence" value="ECO:0007669"/>
    <property type="project" value="InterPro"/>
</dbReference>
<feature type="domain" description="HNH nuclease" evidence="5">
    <location>
        <begin position="11"/>
        <end position="66"/>
    </location>
</feature>
<organism evidence="6 7">
    <name type="scientific">Denitromonas halophila</name>
    <dbReference type="NCBI Taxonomy" id="1629404"/>
    <lineage>
        <taxon>Bacteria</taxon>
        <taxon>Pseudomonadati</taxon>
        <taxon>Pseudomonadota</taxon>
        <taxon>Betaproteobacteria</taxon>
        <taxon>Rhodocyclales</taxon>
        <taxon>Zoogloeaceae</taxon>
        <taxon>Denitromonas</taxon>
    </lineage>
</organism>
<protein>
    <recommendedName>
        <fullName evidence="4">Putative HNH nuclease YajD</fullName>
    </recommendedName>
</protein>
<comment type="caution">
    <text evidence="6">The sequence shown here is derived from an EMBL/GenBank/DDBJ whole genome shotgun (WGS) entry which is preliminary data.</text>
</comment>
<dbReference type="GO" id="GO:0008270">
    <property type="term" value="F:zinc ion binding"/>
    <property type="evidence" value="ECO:0007669"/>
    <property type="project" value="InterPro"/>
</dbReference>
<proteinExistence type="inferred from homology"/>
<evidence type="ECO:0000256" key="3">
    <source>
        <dbReference type="ARBA" id="ARBA00038412"/>
    </source>
</evidence>
<dbReference type="OrthoDB" id="5292295at2"/>
<dbReference type="GO" id="GO:0005829">
    <property type="term" value="C:cytosol"/>
    <property type="evidence" value="ECO:0007669"/>
    <property type="project" value="TreeGrafter"/>
</dbReference>
<dbReference type="GO" id="GO:0004519">
    <property type="term" value="F:endonuclease activity"/>
    <property type="evidence" value="ECO:0007669"/>
    <property type="project" value="UniProtKB-KW"/>
</dbReference>
<keyword evidence="7" id="KW-1185">Reference proteome</keyword>
<reference evidence="6 7" key="1">
    <citation type="submission" date="2019-07" db="EMBL/GenBank/DDBJ databases">
        <title>The pathways for chlorine oxyanion respiration interact through the shared metabolite chlorate.</title>
        <authorList>
            <person name="Barnum T.P."/>
            <person name="Cheng Y."/>
            <person name="Hill K.A."/>
            <person name="Lucas L.N."/>
            <person name="Carlson H.K."/>
            <person name="Coates J.D."/>
        </authorList>
    </citation>
    <scope>NUCLEOTIDE SEQUENCE [LARGE SCALE GENOMIC DNA]</scope>
    <source>
        <strain evidence="6 7">SFB-3</strain>
    </source>
</reference>
<dbReference type="AlphaFoldDB" id="A0A557QJT2"/>
<dbReference type="Pfam" id="PF01844">
    <property type="entry name" value="HNH"/>
    <property type="match status" value="1"/>
</dbReference>
<dbReference type="Gene3D" id="1.10.30.50">
    <property type="match status" value="1"/>
</dbReference>
<dbReference type="PANTHER" id="PTHR41286:SF1">
    <property type="entry name" value="HNH NUCLEASE YAJD-RELATED"/>
    <property type="match status" value="1"/>
</dbReference>
<evidence type="ECO:0000313" key="6">
    <source>
        <dbReference type="EMBL" id="TVO53170.1"/>
    </source>
</evidence>
<dbReference type="InterPro" id="IPR003615">
    <property type="entry name" value="HNH_nuc"/>
</dbReference>
<dbReference type="InterPro" id="IPR002711">
    <property type="entry name" value="HNH"/>
</dbReference>
<sequence length="98" mass="11339">MALYNKSKWKEIRKAQLRAFPFCVYCDQQGRIIPATVVDHIIPHRGDKSLFFDTKNLQSLCKTCHDAVKQRFEKSGVLCGGDSSGIPFDPNHHWNRYE</sequence>
<keyword evidence="6" id="KW-0255">Endonuclease</keyword>
<evidence type="ECO:0000259" key="5">
    <source>
        <dbReference type="SMART" id="SM00507"/>
    </source>
</evidence>
<dbReference type="CDD" id="cd00085">
    <property type="entry name" value="HNHc"/>
    <property type="match status" value="1"/>
</dbReference>
<comment type="similarity">
    <text evidence="3">Belongs to the HNH nuclease family.</text>
</comment>
<evidence type="ECO:0000256" key="4">
    <source>
        <dbReference type="ARBA" id="ARBA00040194"/>
    </source>
</evidence>
<evidence type="ECO:0000256" key="2">
    <source>
        <dbReference type="ARBA" id="ARBA00022801"/>
    </source>
</evidence>
<dbReference type="Proteomes" id="UP000319502">
    <property type="component" value="Unassembled WGS sequence"/>
</dbReference>
<dbReference type="EMBL" id="VMNK01000015">
    <property type="protein sequence ID" value="TVO53170.1"/>
    <property type="molecule type" value="Genomic_DNA"/>
</dbReference>
<dbReference type="RefSeq" id="WP_144310415.1">
    <property type="nucleotide sequence ID" value="NZ_VMNK01000015.1"/>
</dbReference>
<dbReference type="SMART" id="SM00507">
    <property type="entry name" value="HNHc"/>
    <property type="match status" value="1"/>
</dbReference>
<name>A0A557QJT2_9RHOO</name>
<keyword evidence="1" id="KW-0540">Nuclease</keyword>